<dbReference type="OrthoDB" id="9816277at2"/>
<dbReference type="InterPro" id="IPR010359">
    <property type="entry name" value="IrrE_HExxH"/>
</dbReference>
<dbReference type="AlphaFoldDB" id="A0A1P8Q4X2"/>
<dbReference type="STRING" id="1847728.BTM29_10150"/>
<dbReference type="Gene3D" id="1.10.10.2910">
    <property type="match status" value="1"/>
</dbReference>
<dbReference type="KEGG" id="lalw:BTM29_10150"/>
<sequence>MSNDLNELILDIGTRYNTFDPFVWADKLNIEIHWKDIYPRPLGDTIYFGSQPIIILANEIRDSSQRYFVLAHELAHVIEHDGLVSYYNDRTFFKHKLEYQADKFAITLVTNLYIEEYGNLPGTYADLTHCYGLPNISD</sequence>
<evidence type="ECO:0000259" key="1">
    <source>
        <dbReference type="Pfam" id="PF06114"/>
    </source>
</evidence>
<evidence type="ECO:0000313" key="2">
    <source>
        <dbReference type="EMBL" id="APX72891.1"/>
    </source>
</evidence>
<dbReference type="Pfam" id="PF06114">
    <property type="entry name" value="Peptidase_M78"/>
    <property type="match status" value="1"/>
</dbReference>
<protein>
    <recommendedName>
        <fullName evidence="1">IrrE N-terminal-like domain-containing protein</fullName>
    </recommendedName>
</protein>
<gene>
    <name evidence="2" type="ORF">BTM29_10150</name>
</gene>
<reference evidence="3" key="1">
    <citation type="submission" date="2016-12" db="EMBL/GenBank/DDBJ databases">
        <authorList>
            <person name="Jung M.Y."/>
            <person name="Lee S.H."/>
        </authorList>
    </citation>
    <scope>NUCLEOTIDE SEQUENCE [LARGE SCALE GENOMIC DNA]</scope>
    <source>
        <strain evidence="3">WiKim39</strain>
    </source>
</reference>
<dbReference type="EMBL" id="CP019323">
    <property type="protein sequence ID" value="APX72891.1"/>
    <property type="molecule type" value="Genomic_DNA"/>
</dbReference>
<dbReference type="Proteomes" id="UP000187499">
    <property type="component" value="Chromosome"/>
</dbReference>
<keyword evidence="3" id="KW-1185">Reference proteome</keyword>
<accession>A0A1P8Q4X2</accession>
<dbReference type="RefSeq" id="WP_076617073.1">
    <property type="nucleotide sequence ID" value="NZ_CP019323.1"/>
</dbReference>
<evidence type="ECO:0000313" key="3">
    <source>
        <dbReference type="Proteomes" id="UP000187499"/>
    </source>
</evidence>
<organism evidence="2 3">
    <name type="scientific">Companilactobacillus allii</name>
    <dbReference type="NCBI Taxonomy" id="1847728"/>
    <lineage>
        <taxon>Bacteria</taxon>
        <taxon>Bacillati</taxon>
        <taxon>Bacillota</taxon>
        <taxon>Bacilli</taxon>
        <taxon>Lactobacillales</taxon>
        <taxon>Lactobacillaceae</taxon>
        <taxon>Companilactobacillus</taxon>
    </lineage>
</organism>
<proteinExistence type="predicted"/>
<name>A0A1P8Q4X2_9LACO</name>
<feature type="domain" description="IrrE N-terminal-like" evidence="1">
    <location>
        <begin position="47"/>
        <end position="109"/>
    </location>
</feature>